<evidence type="ECO:0000259" key="23">
    <source>
        <dbReference type="PROSITE" id="PS51455"/>
    </source>
</evidence>
<evidence type="ECO:0000256" key="19">
    <source>
        <dbReference type="PROSITE-ProRule" id="PRU00781"/>
    </source>
</evidence>
<evidence type="ECO:0000259" key="22">
    <source>
        <dbReference type="PROSITE" id="PS50178"/>
    </source>
</evidence>
<feature type="domain" description="PIPK" evidence="23">
    <location>
        <begin position="1482"/>
        <end position="1806"/>
    </location>
</feature>
<proteinExistence type="predicted"/>
<dbReference type="FunFam" id="3.30.40.10:FF:000384">
    <property type="entry name" value="1-phosphatidylinositol-3-phosphate 5-kinase FAB1B"/>
    <property type="match status" value="1"/>
</dbReference>
<keyword evidence="8 19" id="KW-0418">Kinase</keyword>
<evidence type="ECO:0000256" key="11">
    <source>
        <dbReference type="ARBA" id="ARBA00023054"/>
    </source>
</evidence>
<name>A0AAV8U737_9ROSI</name>
<comment type="function">
    <text evidence="14">The PI(3,5)P2 regulatory complex regulates both the synthesis and turnover of phosphatidylinositol 3,5-bisphosphate (PtdIns(3,5)P2). Catalyzes the phosphorylation of phosphatidylinositol 3-phosphate on the fifth hydroxyl of the myo-inositol ring, to form phosphatidylinositol 3,5-bisphosphate. Plays an important role in maintenance of endomembrane homeostasis including endocytosis, vacuole formation, and vacuolar acidification processes. Required for development of viable pollen. Might mediate recycling of auxin transporters.</text>
</comment>
<dbReference type="Proteomes" id="UP001159364">
    <property type="component" value="Linkage Group LG01"/>
</dbReference>
<dbReference type="CDD" id="cd17300">
    <property type="entry name" value="PIPKc_PIKfyve"/>
    <property type="match status" value="1"/>
</dbReference>
<dbReference type="InterPro" id="IPR002423">
    <property type="entry name" value="Cpn60/GroEL/TCP-1"/>
</dbReference>
<keyword evidence="7 18" id="KW-0863">Zinc-finger</keyword>
<dbReference type="Gene3D" id="3.30.800.10">
    <property type="entry name" value="Phosphatidylinositol Phosphate Kinase II Beta"/>
    <property type="match status" value="1"/>
</dbReference>
<keyword evidence="6" id="KW-0967">Endosome</keyword>
<evidence type="ECO:0000313" key="24">
    <source>
        <dbReference type="EMBL" id="KAJ8774004.1"/>
    </source>
</evidence>
<dbReference type="Pfam" id="PF01504">
    <property type="entry name" value="PIP5K"/>
    <property type="match status" value="1"/>
</dbReference>
<dbReference type="Pfam" id="PF01363">
    <property type="entry name" value="FYVE"/>
    <property type="match status" value="1"/>
</dbReference>
<dbReference type="GO" id="GO:0010256">
    <property type="term" value="P:endomembrane system organization"/>
    <property type="evidence" value="ECO:0007669"/>
    <property type="project" value="UniProtKB-ARBA"/>
</dbReference>
<keyword evidence="10 19" id="KW-0067">ATP-binding</keyword>
<dbReference type="InterPro" id="IPR027409">
    <property type="entry name" value="GroEL-like_apical_dom_sf"/>
</dbReference>
<dbReference type="GO" id="GO:0008270">
    <property type="term" value="F:zinc ion binding"/>
    <property type="evidence" value="ECO:0007669"/>
    <property type="project" value="UniProtKB-KW"/>
</dbReference>
<organism evidence="24 25">
    <name type="scientific">Erythroxylum novogranatense</name>
    <dbReference type="NCBI Taxonomy" id="1862640"/>
    <lineage>
        <taxon>Eukaryota</taxon>
        <taxon>Viridiplantae</taxon>
        <taxon>Streptophyta</taxon>
        <taxon>Embryophyta</taxon>
        <taxon>Tracheophyta</taxon>
        <taxon>Spermatophyta</taxon>
        <taxon>Magnoliopsida</taxon>
        <taxon>eudicotyledons</taxon>
        <taxon>Gunneridae</taxon>
        <taxon>Pentapetalae</taxon>
        <taxon>rosids</taxon>
        <taxon>fabids</taxon>
        <taxon>Malpighiales</taxon>
        <taxon>Erythroxylaceae</taxon>
        <taxon>Erythroxylum</taxon>
    </lineage>
</organism>
<dbReference type="GO" id="GO:0000285">
    <property type="term" value="F:1-phosphatidylinositol-3-phosphate 5-kinase activity"/>
    <property type="evidence" value="ECO:0007669"/>
    <property type="project" value="UniProtKB-EC"/>
</dbReference>
<evidence type="ECO:0000256" key="4">
    <source>
        <dbReference type="ARBA" id="ARBA00022723"/>
    </source>
</evidence>
<keyword evidence="4" id="KW-0479">Metal-binding</keyword>
<feature type="compositionally biased region" description="Polar residues" evidence="21">
    <location>
        <begin position="274"/>
        <end position="285"/>
    </location>
</feature>
<dbReference type="SUPFAM" id="SSF56104">
    <property type="entry name" value="SAICAR synthase-like"/>
    <property type="match status" value="1"/>
</dbReference>
<gene>
    <name evidence="24" type="ORF">K2173_009435</name>
</gene>
<dbReference type="GO" id="GO:0007033">
    <property type="term" value="P:vacuole organization"/>
    <property type="evidence" value="ECO:0007669"/>
    <property type="project" value="UniProtKB-ARBA"/>
</dbReference>
<dbReference type="GO" id="GO:0046854">
    <property type="term" value="P:phosphatidylinositol phosphate biosynthetic process"/>
    <property type="evidence" value="ECO:0007669"/>
    <property type="project" value="TreeGrafter"/>
</dbReference>
<dbReference type="Pfam" id="PF00118">
    <property type="entry name" value="Cpn60_TCP1"/>
    <property type="match status" value="1"/>
</dbReference>
<evidence type="ECO:0000256" key="17">
    <source>
        <dbReference type="ARBA" id="ARBA00081348"/>
    </source>
</evidence>
<dbReference type="Gene3D" id="3.30.40.10">
    <property type="entry name" value="Zinc/RING finger domain, C3HC4 (zinc finger)"/>
    <property type="match status" value="1"/>
</dbReference>
<dbReference type="EMBL" id="JAIWQS010000001">
    <property type="protein sequence ID" value="KAJ8774004.1"/>
    <property type="molecule type" value="Genomic_DNA"/>
</dbReference>
<evidence type="ECO:0000256" key="20">
    <source>
        <dbReference type="SAM" id="Coils"/>
    </source>
</evidence>
<dbReference type="SUPFAM" id="SSF57903">
    <property type="entry name" value="FYVE/PHD zinc finger"/>
    <property type="match status" value="1"/>
</dbReference>
<keyword evidence="5 19" id="KW-0547">Nucleotide-binding</keyword>
<evidence type="ECO:0000256" key="10">
    <source>
        <dbReference type="ARBA" id="ARBA00022840"/>
    </source>
</evidence>
<feature type="region of interest" description="Disordered" evidence="21">
    <location>
        <begin position="695"/>
        <end position="714"/>
    </location>
</feature>
<dbReference type="InterPro" id="IPR044769">
    <property type="entry name" value="PIKfyve_PIPKc"/>
</dbReference>
<dbReference type="SMART" id="SM00064">
    <property type="entry name" value="FYVE"/>
    <property type="match status" value="1"/>
</dbReference>
<sequence>MDSPDKTLSELVGIFKSWVPWRPEPPSVSKDFWMPDQSCRVCYDCDSQFTVFNRRHHCRLCGRIFCAKCTANSFPVPSGDPSKAQDEWEKIRVCNYCFKQWQKGVTYFDHVTELPSLDLSGSPSGASLTSSISSGTANSTSSLTLGSRAYSVGSYQQTYCSSGPNPAQKSEMENTPVKPGEIAVKRSNIPVADGGYQSSHQYSFSMNRSDDEDEDDYGIYHSDSETKHFPHVNDYYSQLEFDDLCTDDGSQKVHLDGETIESKGTSSALLNHNCGLQGSERTSPSRIKDDNDVNVECEPPSSMYPGEDDNMEPVDFESNGLLWLPPEPEDEQDEREAGLFEDDDCYEGDSAGEWGCLRASSSFGSGDFRNKDKSTEEQKQVMKNVVDGHFRALVAQLLLVENVPLGDENDKDSWLEIVTSLSWEAATLLKPDMSTGGGMDPGGYVKVKCIASGHRSESVVIKGVVCKKNVAHRRMISKIEKPRLLILGGALEYQRVTNHLSSFDTLLQQEMDHLKMAVARIDAHHPNVLLVERSVSRFAQEYLLAKDISLVLNIKRPLLERIARCTGAQIVPSVDHLSSPKLGHCDTFHVQKFSEYLGTAGQGGKKTVKTLMYFEGCPKPLGFTILLRGANVDELKRVKHVVQYGVFAAYHLALETSFLADEGASLPELPLISPITVALPDKSSTIERSISTVPGFTLSTNEKPQGLEISGEPQRSNSIPITCLASAIHNSFNQVEGELPTDGPSSESPECTSSFINLTTILDTVPSAINFGTDFYHSYTAKKEGSESSFVPEMPAVSSGVATTTDQFALKGCELLKKVEANPSQNDLWEIAATRQHSSEVSSQLDSNIRNNFEDSGPLKEEFPPSPSDHQSILVSLSSRCVWKGSVCERSHLFRIKYYGNCDKPLGRFLRDHLFDQNYACPSCDMPSEAHVHCYTHRQGTLTISVKKLSEILLPGEKDGKIWMWHRCLKCPRTNGFPPATRRVVMSDAAWGLSFGKFLELSFSNHAAASRVASCGHSLHRDCLRFYGFGNMVACFRYASISVLSVYLPPAKLDFNFENQDWIKKETDEVVNRAELLFSEVLNALSQIVDKRSSVASANSGMKTETRRQIAGLELMLQKEKAEFEESLQKILNREAKKSQPAIDILEINRLRRQLLFQSYMWDHRLIYAAGIHNSSIQDGLNISTAEYEGKRLSNTEKLDEVDALEKDFTHYDSRPLDPEAFIKTEQQGEFNSNTDGSDAFDEETEIDGNLDHLRQDQAKLSAAISLSDNSVTLESSNNISGTSFEDQAAIMANLSASLDAAWTGDNHHGIGVPKNDGSAHFDSTAADSSTKVVEPEHADLEGYMEDQKGLKFGYSLPTALSTKGHDNTEDYTSWLKMPFLNFYRSFNKNFITNSAKLDTLGDYNPVFVSSFRELEFEGSARLLLPVGTNDTVIPVYDDEPTSIIAYALMSPEYHGHLNDDLEKMKESGDFSASMNLLDSVSSHSFHSVDELTIDSYKSFGPSDDSFLSVTGSRSSLILDPLSYTKAMHVKVSFGDVGPTSKVKYSVTCYYAQRFDALRRVCCPSELDFIRSLSRCKKWGAQGGKSNVFFAKTLDDRFIIKQVTKTELESFIKFGPGYFKYLSESISSRCPTCLAKILGIYQVTSKHLKGGRETKIDVLVMENLLFGRNVTRLYDLKGSSRSRYNPDSSGSNKVLLDQNLIEAMPTSPIFVGNKAKRLLERAVWNDTSFLASIDVMDYSLLVGVDEENHELVLGIIDFMRQYTWDKHLETWVKASRILGGNTNLAPTVISPKQYKKRFRKAMTTYFLMVPDQWSPPCTVTSKSQAEVGEENIPGGTSVQ</sequence>
<evidence type="ECO:0000256" key="13">
    <source>
        <dbReference type="ARBA" id="ARBA00023464"/>
    </source>
</evidence>
<evidence type="ECO:0000256" key="1">
    <source>
        <dbReference type="ARBA" id="ARBA00004481"/>
    </source>
</evidence>
<evidence type="ECO:0000313" key="25">
    <source>
        <dbReference type="Proteomes" id="UP001159364"/>
    </source>
</evidence>
<evidence type="ECO:0000256" key="12">
    <source>
        <dbReference type="ARBA" id="ARBA00023136"/>
    </source>
</evidence>
<dbReference type="InterPro" id="IPR017455">
    <property type="entry name" value="Znf_FYVE-rel"/>
</dbReference>
<dbReference type="InterPro" id="IPR027484">
    <property type="entry name" value="PInositol-4-P-5-kinase_N"/>
</dbReference>
<keyword evidence="3 19" id="KW-0808">Transferase</keyword>
<keyword evidence="9" id="KW-0862">Zinc</keyword>
<dbReference type="InterPro" id="IPR000306">
    <property type="entry name" value="Znf_FYVE"/>
</dbReference>
<dbReference type="Gene3D" id="3.50.7.10">
    <property type="entry name" value="GroEL"/>
    <property type="match status" value="1"/>
</dbReference>
<dbReference type="Gene3D" id="3.30.810.10">
    <property type="entry name" value="2-Layer Sandwich"/>
    <property type="match status" value="1"/>
</dbReference>
<evidence type="ECO:0000256" key="7">
    <source>
        <dbReference type="ARBA" id="ARBA00022771"/>
    </source>
</evidence>
<dbReference type="GO" id="GO:0005524">
    <property type="term" value="F:ATP binding"/>
    <property type="evidence" value="ECO:0007669"/>
    <property type="project" value="UniProtKB-UniRule"/>
</dbReference>
<evidence type="ECO:0000256" key="18">
    <source>
        <dbReference type="PROSITE-ProRule" id="PRU00091"/>
    </source>
</evidence>
<dbReference type="InterPro" id="IPR011011">
    <property type="entry name" value="Znf_FYVE_PHD"/>
</dbReference>
<evidence type="ECO:0000256" key="5">
    <source>
        <dbReference type="ARBA" id="ARBA00022741"/>
    </source>
</evidence>
<dbReference type="CDD" id="cd03334">
    <property type="entry name" value="Fab1_TCP"/>
    <property type="match status" value="1"/>
</dbReference>
<evidence type="ECO:0000256" key="14">
    <source>
        <dbReference type="ARBA" id="ARBA00057940"/>
    </source>
</evidence>
<dbReference type="InterPro" id="IPR013083">
    <property type="entry name" value="Znf_RING/FYVE/PHD"/>
</dbReference>
<keyword evidence="12" id="KW-0472">Membrane</keyword>
<accession>A0AAV8U737</accession>
<keyword evidence="25" id="KW-1185">Reference proteome</keyword>
<dbReference type="PANTHER" id="PTHR45748">
    <property type="entry name" value="1-PHOSPHATIDYLINOSITOL 3-PHOSPHATE 5-KINASE-RELATED"/>
    <property type="match status" value="1"/>
</dbReference>
<dbReference type="InterPro" id="IPR027483">
    <property type="entry name" value="PInositol-4-P-4/5-kinase_C_sf"/>
</dbReference>
<feature type="coiled-coil region" evidence="20">
    <location>
        <begin position="1103"/>
        <end position="1130"/>
    </location>
</feature>
<evidence type="ECO:0000256" key="21">
    <source>
        <dbReference type="SAM" id="MobiDB-lite"/>
    </source>
</evidence>
<dbReference type="FunFam" id="3.30.800.10:FF:000006">
    <property type="entry name" value="1-phosphatidylinositol-3-phosphate 5-kinase FAB1B"/>
    <property type="match status" value="1"/>
</dbReference>
<evidence type="ECO:0000256" key="9">
    <source>
        <dbReference type="ARBA" id="ARBA00022833"/>
    </source>
</evidence>
<dbReference type="FunFam" id="3.30.810.10:FF:000001">
    <property type="entry name" value="1-phosphatidylinositol 3-phosphate 5-kinase FAB1"/>
    <property type="match status" value="1"/>
</dbReference>
<comment type="caution">
    <text evidence="24">The sequence shown here is derived from an EMBL/GenBank/DDBJ whole genome shotgun (WGS) entry which is preliminary data.</text>
</comment>
<dbReference type="PANTHER" id="PTHR45748:SF7">
    <property type="entry name" value="1-PHOSPHATIDYLINOSITOL 3-PHOSPHATE 5-KINASE-RELATED"/>
    <property type="match status" value="1"/>
</dbReference>
<dbReference type="InterPro" id="IPR002498">
    <property type="entry name" value="PInositol-4-P-4/5-kinase_core"/>
</dbReference>
<dbReference type="SUPFAM" id="SSF52029">
    <property type="entry name" value="GroEL apical domain-like"/>
    <property type="match status" value="1"/>
</dbReference>
<dbReference type="PROSITE" id="PS50178">
    <property type="entry name" value="ZF_FYVE"/>
    <property type="match status" value="1"/>
</dbReference>
<keyword evidence="11 20" id="KW-0175">Coiled coil</keyword>
<reference evidence="24 25" key="1">
    <citation type="submission" date="2021-09" db="EMBL/GenBank/DDBJ databases">
        <title>Genomic insights and catalytic innovation underlie evolution of tropane alkaloids biosynthesis.</title>
        <authorList>
            <person name="Wang Y.-J."/>
            <person name="Tian T."/>
            <person name="Huang J.-P."/>
            <person name="Huang S.-X."/>
        </authorList>
    </citation>
    <scope>NUCLEOTIDE SEQUENCE [LARGE SCALE GENOMIC DNA]</scope>
    <source>
        <strain evidence="24">KIB-2018</strain>
        <tissue evidence="24">Leaf</tissue>
    </source>
</reference>
<evidence type="ECO:0000256" key="6">
    <source>
        <dbReference type="ARBA" id="ARBA00022753"/>
    </source>
</evidence>
<dbReference type="SMART" id="SM00330">
    <property type="entry name" value="PIPKc"/>
    <property type="match status" value="1"/>
</dbReference>
<comment type="subcellular location">
    <subcellularLocation>
        <location evidence="1">Endosome membrane</location>
        <topology evidence="1">Peripheral membrane protein</topology>
    </subcellularLocation>
</comment>
<dbReference type="GO" id="GO:0009555">
    <property type="term" value="P:pollen development"/>
    <property type="evidence" value="ECO:0007669"/>
    <property type="project" value="UniProtKB-ARBA"/>
</dbReference>
<dbReference type="GO" id="GO:0010008">
    <property type="term" value="C:endosome membrane"/>
    <property type="evidence" value="ECO:0007669"/>
    <property type="project" value="UniProtKB-SubCell"/>
</dbReference>
<evidence type="ECO:0000256" key="2">
    <source>
        <dbReference type="ARBA" id="ARBA00012009"/>
    </source>
</evidence>
<evidence type="ECO:0000256" key="3">
    <source>
        <dbReference type="ARBA" id="ARBA00022679"/>
    </source>
</evidence>
<evidence type="ECO:0000256" key="8">
    <source>
        <dbReference type="ARBA" id="ARBA00022777"/>
    </source>
</evidence>
<dbReference type="CDD" id="cd15725">
    <property type="entry name" value="FYVE_PIKfyve_Fab1"/>
    <property type="match status" value="1"/>
</dbReference>
<evidence type="ECO:0000256" key="15">
    <source>
        <dbReference type="ARBA" id="ARBA00077223"/>
    </source>
</evidence>
<feature type="region of interest" description="Disordered" evidence="21">
    <location>
        <begin position="274"/>
        <end position="295"/>
    </location>
</feature>
<dbReference type="PROSITE" id="PS51455">
    <property type="entry name" value="PIPK"/>
    <property type="match status" value="1"/>
</dbReference>
<feature type="domain" description="FYVE-type" evidence="22">
    <location>
        <begin position="36"/>
        <end position="102"/>
    </location>
</feature>
<evidence type="ECO:0000256" key="16">
    <source>
        <dbReference type="ARBA" id="ARBA00077675"/>
    </source>
</evidence>
<protein>
    <recommendedName>
        <fullName evidence="2">1-phosphatidylinositol-3-phosphate 5-kinase</fullName>
        <ecNumber evidence="2">2.7.1.150</ecNumber>
    </recommendedName>
    <alternativeName>
        <fullName evidence="16">FYVE finger-containing phosphoinositide kinase</fullName>
    </alternativeName>
    <alternativeName>
        <fullName evidence="17">PIKfyve</fullName>
    </alternativeName>
    <alternativeName>
        <fullName evidence="15">Phosphatidylinositol 3-phosphate 5-kinase type III</fullName>
    </alternativeName>
</protein>
<comment type="subunit">
    <text evidence="13">Component of the PI(3,5)P2 regulatory complex at least composed of ATG18, SAC/FIG4, FAB1 and VAC14.</text>
</comment>
<dbReference type="EC" id="2.7.1.150" evidence="2"/>
<dbReference type="FunFam" id="3.50.7.10:FF:000007">
    <property type="entry name" value="1-phosphatidylinositol 3-phosphate 5-kinase isoform X1"/>
    <property type="match status" value="1"/>
</dbReference>